<feature type="domain" description="Malectin" evidence="8">
    <location>
        <begin position="760"/>
        <end position="872"/>
    </location>
</feature>
<dbReference type="Gene3D" id="3.20.20.80">
    <property type="entry name" value="Glycosidases"/>
    <property type="match status" value="1"/>
</dbReference>
<feature type="chain" id="PRO_5047445742" description="Beta-galactosidase" evidence="4">
    <location>
        <begin position="23"/>
        <end position="898"/>
    </location>
</feature>
<dbReference type="InterPro" id="IPR006103">
    <property type="entry name" value="Glyco_hydro_2_cat"/>
</dbReference>
<evidence type="ECO:0008006" key="12">
    <source>
        <dbReference type="Google" id="ProtNLM"/>
    </source>
</evidence>
<dbReference type="InterPro" id="IPR051913">
    <property type="entry name" value="GH2_Domain-Containing"/>
</dbReference>
<feature type="domain" description="DUF4982" evidence="9">
    <location>
        <begin position="641"/>
        <end position="695"/>
    </location>
</feature>
<evidence type="ECO:0000313" key="11">
    <source>
        <dbReference type="Proteomes" id="UP000661715"/>
    </source>
</evidence>
<evidence type="ECO:0000256" key="1">
    <source>
        <dbReference type="ARBA" id="ARBA00007401"/>
    </source>
</evidence>
<dbReference type="Pfam" id="PF00703">
    <property type="entry name" value="Glyco_hydro_2"/>
    <property type="match status" value="1"/>
</dbReference>
<keyword evidence="11" id="KW-1185">Reference proteome</keyword>
<evidence type="ECO:0000259" key="7">
    <source>
        <dbReference type="Pfam" id="PF02837"/>
    </source>
</evidence>
<evidence type="ECO:0000259" key="9">
    <source>
        <dbReference type="Pfam" id="PF16355"/>
    </source>
</evidence>
<dbReference type="EMBL" id="NASZ01000006">
    <property type="protein sequence ID" value="MBD0724739.1"/>
    <property type="molecule type" value="Genomic_DNA"/>
</dbReference>
<dbReference type="Pfam" id="PF16355">
    <property type="entry name" value="DUF4982"/>
    <property type="match status" value="1"/>
</dbReference>
<keyword evidence="2" id="KW-0378">Hydrolase</keyword>
<comment type="caution">
    <text evidence="10">The sequence shown here is derived from an EMBL/GenBank/DDBJ whole genome shotgun (WGS) entry which is preliminary data.</text>
</comment>
<feature type="domain" description="Glycoside hydrolase family 2 catalytic" evidence="6">
    <location>
        <begin position="310"/>
        <end position="608"/>
    </location>
</feature>
<dbReference type="InterPro" id="IPR006102">
    <property type="entry name" value="Ig-like_GH2"/>
</dbReference>
<proteinExistence type="inferred from homology"/>
<dbReference type="SUPFAM" id="SSF49785">
    <property type="entry name" value="Galactose-binding domain-like"/>
    <property type="match status" value="1"/>
</dbReference>
<name>A0ABR7UPB7_9FLAO</name>
<keyword evidence="3" id="KW-0326">Glycosidase</keyword>
<evidence type="ECO:0000259" key="5">
    <source>
        <dbReference type="Pfam" id="PF00703"/>
    </source>
</evidence>
<dbReference type="Gene3D" id="2.60.120.260">
    <property type="entry name" value="Galactose-binding domain-like"/>
    <property type="match status" value="1"/>
</dbReference>
<sequence length="898" mass="102829">MKKHLLIFLVILFSLSNNLTNAQIKYTVNEDWKFVKDNGITKVEDISKSKEKSIQVDIPHTWNDKDVIDEEEGYYRGSGWYSKTIKIPTAYKDKQVFLFFEGVGMVAEVYVNKQLASKHIGGFTRFVVPVSKYVKFDTSKEYSTFEVIVKANNAFDKDVPPLHADFTFFGGIYRDVNLLVTEKVHFNIEDYASNGVFITTPKVSEKSGEVNLKVKIKNDDASTQKVKLLAKVYAPNQKLVQEKIVSLSLKPGISNDFDLKLNSVLNPELWSPDTPNLYRVVCEIVDSKNNTKLDETSNPLGFRWFTFDVDKGFFLNGKHLKLIGTNRHQDFKAISNALPDYIHVEDILKMKAMGSNFLRIAHYPQDPIILEMCDRLGILATVETPVIDTVTESEAFTQNCLSAQMEMIRQNYNHPSLIIWVYMNEVILHPKFTDDKKRYDVYTKYIVDLAKKIENLTRKEDPYRYTMIPNHNSLERYQEPGLTEVPMIVGWNIYLGWYGGSYDLLPENINKIRKAIKKPMIITEYGAGVDPRLHSLYPMRFDYSQEYGTEFHKYYLDYFMKNDFIAGVNVWNYADFNSEDRVDAVQSINNKGLVGLDRSPKDVYFFYQASLLKKPFLALGTKTWGKQRTYIEDKEGVGISTMPVQIFTNQSEVELFLNGKSLGIKKTEGVIATFNVPFINGINQLIAKTKGGTVVEDFSTVQINVLPISLKQFPANGFSINVGDKRFFYDDAIDQAWMFDKEYTPGSWGHIGGKPYVRPEKNVQQPYGAKQTIKGTFNDPIYQTQLVGIEQYRFDVPPGVYEVTMHFAELEGSKAKHLPYDLSEESKEVAKITNRTFSVSINDKKIVDKLDLLGQYGEYRAVKIKGEITVKEAEPLLVNFKKNVGEPVLNAIEIYKKL</sequence>
<dbReference type="RefSeq" id="WP_188220125.1">
    <property type="nucleotide sequence ID" value="NZ_NASZ01000006.1"/>
</dbReference>
<dbReference type="Pfam" id="PF11721">
    <property type="entry name" value="Malectin"/>
    <property type="match status" value="1"/>
</dbReference>
<evidence type="ECO:0000256" key="4">
    <source>
        <dbReference type="SAM" id="SignalP"/>
    </source>
</evidence>
<protein>
    <recommendedName>
        <fullName evidence="12">Beta-galactosidase</fullName>
    </recommendedName>
</protein>
<reference evidence="10 11" key="1">
    <citation type="journal article" date="2020" name="Microbiol. Res.">
        <title>Flavobacterium pokkalii sp. nov., a novel plant growth promoting native rhizobacteria isolated from pokkali rice grown in coastal saline affected agricultural regions of southern India, Kerala.</title>
        <authorList>
            <person name="Menon R.R."/>
            <person name="Kumari S."/>
            <person name="Viver T."/>
            <person name="Rameshkumar N."/>
        </authorList>
    </citation>
    <scope>NUCLEOTIDE SEQUENCE [LARGE SCALE GENOMIC DNA]</scope>
    <source>
        <strain evidence="10 11">L1I52</strain>
    </source>
</reference>
<dbReference type="InterPro" id="IPR032311">
    <property type="entry name" value="DUF4982"/>
</dbReference>
<evidence type="ECO:0000259" key="6">
    <source>
        <dbReference type="Pfam" id="PF02836"/>
    </source>
</evidence>
<dbReference type="InterPro" id="IPR006101">
    <property type="entry name" value="Glyco_hydro_2"/>
</dbReference>
<keyword evidence="4" id="KW-0732">Signal</keyword>
<evidence type="ECO:0000256" key="2">
    <source>
        <dbReference type="ARBA" id="ARBA00022801"/>
    </source>
</evidence>
<evidence type="ECO:0000313" key="10">
    <source>
        <dbReference type="EMBL" id="MBD0724739.1"/>
    </source>
</evidence>
<dbReference type="InterPro" id="IPR036156">
    <property type="entry name" value="Beta-gal/glucu_dom_sf"/>
</dbReference>
<dbReference type="InterPro" id="IPR006104">
    <property type="entry name" value="Glyco_hydro_2_N"/>
</dbReference>
<dbReference type="PRINTS" id="PR00132">
    <property type="entry name" value="GLHYDRLASE2"/>
</dbReference>
<dbReference type="SUPFAM" id="SSF49303">
    <property type="entry name" value="beta-Galactosidase/glucuronidase domain"/>
    <property type="match status" value="1"/>
</dbReference>
<dbReference type="Proteomes" id="UP000661715">
    <property type="component" value="Unassembled WGS sequence"/>
</dbReference>
<dbReference type="SUPFAM" id="SSF51445">
    <property type="entry name" value="(Trans)glycosidases"/>
    <property type="match status" value="1"/>
</dbReference>
<feature type="signal peptide" evidence="4">
    <location>
        <begin position="1"/>
        <end position="22"/>
    </location>
</feature>
<dbReference type="InterPro" id="IPR008979">
    <property type="entry name" value="Galactose-bd-like_sf"/>
</dbReference>
<feature type="domain" description="Glycosyl hydrolases family 2 sugar binding" evidence="7">
    <location>
        <begin position="74"/>
        <end position="180"/>
    </location>
</feature>
<dbReference type="PANTHER" id="PTHR42732:SF1">
    <property type="entry name" value="BETA-MANNOSIDASE"/>
    <property type="match status" value="1"/>
</dbReference>
<dbReference type="InterPro" id="IPR013783">
    <property type="entry name" value="Ig-like_fold"/>
</dbReference>
<dbReference type="InterPro" id="IPR021720">
    <property type="entry name" value="Malectin_dom"/>
</dbReference>
<dbReference type="Pfam" id="PF02837">
    <property type="entry name" value="Glyco_hydro_2_N"/>
    <property type="match status" value="1"/>
</dbReference>
<dbReference type="PANTHER" id="PTHR42732">
    <property type="entry name" value="BETA-GALACTOSIDASE"/>
    <property type="match status" value="1"/>
</dbReference>
<comment type="similarity">
    <text evidence="1">Belongs to the glycosyl hydrolase 2 family.</text>
</comment>
<dbReference type="Pfam" id="PF02836">
    <property type="entry name" value="Glyco_hydro_2_C"/>
    <property type="match status" value="1"/>
</dbReference>
<organism evidence="10 11">
    <name type="scientific">Flavobacterium pokkalii</name>
    <dbReference type="NCBI Taxonomy" id="1940408"/>
    <lineage>
        <taxon>Bacteria</taxon>
        <taxon>Pseudomonadati</taxon>
        <taxon>Bacteroidota</taxon>
        <taxon>Flavobacteriia</taxon>
        <taxon>Flavobacteriales</taxon>
        <taxon>Flavobacteriaceae</taxon>
        <taxon>Flavobacterium</taxon>
    </lineage>
</organism>
<feature type="domain" description="Glycoside hydrolase family 2 immunoglobulin-like beta-sandwich" evidence="5">
    <location>
        <begin position="196"/>
        <end position="303"/>
    </location>
</feature>
<dbReference type="InterPro" id="IPR017853">
    <property type="entry name" value="GH"/>
</dbReference>
<gene>
    <name evidence="10" type="ORF">B6A10_06065</name>
</gene>
<accession>A0ABR7UPB7</accession>
<dbReference type="Gene3D" id="2.60.40.10">
    <property type="entry name" value="Immunoglobulins"/>
    <property type="match status" value="2"/>
</dbReference>
<evidence type="ECO:0000256" key="3">
    <source>
        <dbReference type="ARBA" id="ARBA00023295"/>
    </source>
</evidence>
<evidence type="ECO:0000259" key="8">
    <source>
        <dbReference type="Pfam" id="PF11721"/>
    </source>
</evidence>
<dbReference type="Gene3D" id="2.60.120.430">
    <property type="entry name" value="Galactose-binding lectin"/>
    <property type="match status" value="1"/>
</dbReference>